<dbReference type="Pfam" id="PF00415">
    <property type="entry name" value="RCC1"/>
    <property type="match status" value="2"/>
</dbReference>
<dbReference type="EMBL" id="JADNYJ010000116">
    <property type="protein sequence ID" value="KAF8883342.1"/>
    <property type="molecule type" value="Genomic_DNA"/>
</dbReference>
<dbReference type="AlphaFoldDB" id="A0A9P5NG44"/>
<gene>
    <name evidence="3" type="ORF">CPB84DRAFT_189969</name>
</gene>
<name>A0A9P5NG44_GYMJU</name>
<feature type="repeat" description="RCC1" evidence="2">
    <location>
        <begin position="300"/>
        <end position="353"/>
    </location>
</feature>
<feature type="repeat" description="RCC1" evidence="2">
    <location>
        <begin position="362"/>
        <end position="415"/>
    </location>
</feature>
<sequence length="418" mass="44536">MLVLLSAGSNAQGQLGNSTLEDSHSFQTCSFVGLPPHTLPSGTKHVVGFAAGANHTLILLETENRDKTLWGVGDGRKGQLGLKYKKDTRDGRLPLLFRRIELSLEDAGLGGYFYKSIAATWETSYAVLSCTGKSDVVISFGSDDFGDLGIGGLKGKQPAKDFHVISFGHISPSEDVSVLSLSSGQRHVIAQLQFGSTLLLVGWGTSRHGQLGRPHDTPFSTLPQVISVGPGPNDQDQTVCALGIHHSVLLQGCSQLLGLGSDRKSQLQVLNALSAQSQVIQQIDCTWNGTYIVIDGEDKWKVHSSGNNSHSQLGWTTAGGSHMGTVEFPDQQVSNTSVAIACGSEHVLALIKPSLDSQLQGAQVWGWGWNEHGNLGLGNTEDVPTPVKLWPRDADVVDIHSVWAGSGTSWILAEVAGH</sequence>
<evidence type="ECO:0000256" key="1">
    <source>
        <dbReference type="ARBA" id="ARBA00022737"/>
    </source>
</evidence>
<proteinExistence type="predicted"/>
<protein>
    <submittedName>
        <fullName evidence="3">Regulator of chromosome condensation 1/beta-lactamase-inhibitor protein II</fullName>
    </submittedName>
</protein>
<evidence type="ECO:0000256" key="2">
    <source>
        <dbReference type="PROSITE-ProRule" id="PRU00235"/>
    </source>
</evidence>
<dbReference type="InterPro" id="IPR051210">
    <property type="entry name" value="Ub_ligase/GEF_domain"/>
</dbReference>
<comment type="caution">
    <text evidence="3">The sequence shown here is derived from an EMBL/GenBank/DDBJ whole genome shotgun (WGS) entry which is preliminary data.</text>
</comment>
<evidence type="ECO:0000313" key="4">
    <source>
        <dbReference type="Proteomes" id="UP000724874"/>
    </source>
</evidence>
<accession>A0A9P5NG44</accession>
<dbReference type="InterPro" id="IPR000408">
    <property type="entry name" value="Reg_chr_condens"/>
</dbReference>
<dbReference type="OrthoDB" id="5370059at2759"/>
<dbReference type="PANTHER" id="PTHR22870:SF466">
    <property type="entry name" value="ANKYRIN REPEAT-CONTAINING PROTEIN"/>
    <property type="match status" value="1"/>
</dbReference>
<keyword evidence="4" id="KW-1185">Reference proteome</keyword>
<dbReference type="PROSITE" id="PS50012">
    <property type="entry name" value="RCC1_3"/>
    <property type="match status" value="3"/>
</dbReference>
<dbReference type="InterPro" id="IPR009091">
    <property type="entry name" value="RCC1/BLIP-II"/>
</dbReference>
<dbReference type="PANTHER" id="PTHR22870">
    <property type="entry name" value="REGULATOR OF CHROMOSOME CONDENSATION"/>
    <property type="match status" value="1"/>
</dbReference>
<evidence type="ECO:0000313" key="3">
    <source>
        <dbReference type="EMBL" id="KAF8883342.1"/>
    </source>
</evidence>
<dbReference type="Proteomes" id="UP000724874">
    <property type="component" value="Unassembled WGS sequence"/>
</dbReference>
<feature type="repeat" description="RCC1" evidence="2">
    <location>
        <begin position="2"/>
        <end position="62"/>
    </location>
</feature>
<dbReference type="SUPFAM" id="SSF50985">
    <property type="entry name" value="RCC1/BLIP-II"/>
    <property type="match status" value="1"/>
</dbReference>
<keyword evidence="1" id="KW-0677">Repeat</keyword>
<organism evidence="3 4">
    <name type="scientific">Gymnopilus junonius</name>
    <name type="common">Spectacular rustgill mushroom</name>
    <name type="synonym">Gymnopilus spectabilis subsp. junonius</name>
    <dbReference type="NCBI Taxonomy" id="109634"/>
    <lineage>
        <taxon>Eukaryota</taxon>
        <taxon>Fungi</taxon>
        <taxon>Dikarya</taxon>
        <taxon>Basidiomycota</taxon>
        <taxon>Agaricomycotina</taxon>
        <taxon>Agaricomycetes</taxon>
        <taxon>Agaricomycetidae</taxon>
        <taxon>Agaricales</taxon>
        <taxon>Agaricineae</taxon>
        <taxon>Hymenogastraceae</taxon>
        <taxon>Gymnopilus</taxon>
    </lineage>
</organism>
<dbReference type="Gene3D" id="2.130.10.30">
    <property type="entry name" value="Regulator of chromosome condensation 1/beta-lactamase-inhibitor protein II"/>
    <property type="match status" value="2"/>
</dbReference>
<reference evidence="3" key="1">
    <citation type="submission" date="2020-11" db="EMBL/GenBank/DDBJ databases">
        <authorList>
            <consortium name="DOE Joint Genome Institute"/>
            <person name="Ahrendt S."/>
            <person name="Riley R."/>
            <person name="Andreopoulos W."/>
            <person name="LaButti K."/>
            <person name="Pangilinan J."/>
            <person name="Ruiz-duenas F.J."/>
            <person name="Barrasa J.M."/>
            <person name="Sanchez-Garcia M."/>
            <person name="Camarero S."/>
            <person name="Miyauchi S."/>
            <person name="Serrano A."/>
            <person name="Linde D."/>
            <person name="Babiker R."/>
            <person name="Drula E."/>
            <person name="Ayuso-Fernandez I."/>
            <person name="Pacheco R."/>
            <person name="Padilla G."/>
            <person name="Ferreira P."/>
            <person name="Barriuso J."/>
            <person name="Kellner H."/>
            <person name="Castanera R."/>
            <person name="Alfaro M."/>
            <person name="Ramirez L."/>
            <person name="Pisabarro A.G."/>
            <person name="Kuo A."/>
            <person name="Tritt A."/>
            <person name="Lipzen A."/>
            <person name="He G."/>
            <person name="Yan M."/>
            <person name="Ng V."/>
            <person name="Cullen D."/>
            <person name="Martin F."/>
            <person name="Rosso M.-N."/>
            <person name="Henrissat B."/>
            <person name="Hibbett D."/>
            <person name="Martinez A.T."/>
            <person name="Grigoriev I.V."/>
        </authorList>
    </citation>
    <scope>NUCLEOTIDE SEQUENCE</scope>
    <source>
        <strain evidence="3">AH 44721</strain>
    </source>
</reference>